<proteinExistence type="predicted"/>
<evidence type="ECO:0000313" key="3">
    <source>
        <dbReference type="Proteomes" id="UP000198736"/>
    </source>
</evidence>
<dbReference type="EMBL" id="CZPZ01000010">
    <property type="protein sequence ID" value="CUS34665.1"/>
    <property type="molecule type" value="Genomic_DNA"/>
</dbReference>
<dbReference type="SUPFAM" id="SSF69118">
    <property type="entry name" value="AhpD-like"/>
    <property type="match status" value="1"/>
</dbReference>
<feature type="domain" description="Carboxymuconolactone decarboxylase-like" evidence="1">
    <location>
        <begin position="32"/>
        <end position="114"/>
    </location>
</feature>
<dbReference type="OrthoDB" id="9801997at2"/>
<dbReference type="GO" id="GO:0051920">
    <property type="term" value="F:peroxiredoxin activity"/>
    <property type="evidence" value="ECO:0007669"/>
    <property type="project" value="InterPro"/>
</dbReference>
<reference evidence="3" key="1">
    <citation type="submission" date="2015-10" db="EMBL/GenBank/DDBJ databases">
        <authorList>
            <person name="Luecker S."/>
            <person name="Luecker S."/>
        </authorList>
    </citation>
    <scope>NUCLEOTIDE SEQUENCE [LARGE SCALE GENOMIC DNA]</scope>
</reference>
<keyword evidence="3" id="KW-1185">Reference proteome</keyword>
<evidence type="ECO:0000313" key="2">
    <source>
        <dbReference type="EMBL" id="CUS34665.1"/>
    </source>
</evidence>
<gene>
    <name evidence="2" type="ORF">COMA2_180015</name>
</gene>
<accession>A0A0S4LCU0</accession>
<name>A0A0S4LCU0_9BACT</name>
<dbReference type="PANTHER" id="PTHR33930:SF2">
    <property type="entry name" value="BLR3452 PROTEIN"/>
    <property type="match status" value="1"/>
</dbReference>
<dbReference type="RefSeq" id="WP_090895941.1">
    <property type="nucleotide sequence ID" value="NZ_CZPZ01000010.1"/>
</dbReference>
<dbReference type="Gene3D" id="1.20.1290.10">
    <property type="entry name" value="AhpD-like"/>
    <property type="match status" value="1"/>
</dbReference>
<dbReference type="InterPro" id="IPR029032">
    <property type="entry name" value="AhpD-like"/>
</dbReference>
<sequence length="116" mass="12292">MTQPNAVNDQRETGLYELSNVSRLKLLATHAPEAMKAFVAFDKAALAEGAIPGKYKELIALGVAFTTQCPYCIDIHANKAREWGASDQEIAECVLVAAALRAGGAVTHGTHALKGI</sequence>
<dbReference type="NCBIfam" id="TIGR00778">
    <property type="entry name" value="ahpD_dom"/>
    <property type="match status" value="1"/>
</dbReference>
<organism evidence="2 3">
    <name type="scientific">Candidatus Nitrospira nitrificans</name>
    <dbReference type="NCBI Taxonomy" id="1742973"/>
    <lineage>
        <taxon>Bacteria</taxon>
        <taxon>Pseudomonadati</taxon>
        <taxon>Nitrospirota</taxon>
        <taxon>Nitrospiria</taxon>
        <taxon>Nitrospirales</taxon>
        <taxon>Nitrospiraceae</taxon>
        <taxon>Nitrospira</taxon>
    </lineage>
</organism>
<dbReference type="Proteomes" id="UP000198736">
    <property type="component" value="Unassembled WGS sequence"/>
</dbReference>
<dbReference type="AlphaFoldDB" id="A0A0S4LCU0"/>
<dbReference type="PANTHER" id="PTHR33930">
    <property type="entry name" value="ALKYL HYDROPEROXIDE REDUCTASE AHPD"/>
    <property type="match status" value="1"/>
</dbReference>
<evidence type="ECO:0000259" key="1">
    <source>
        <dbReference type="Pfam" id="PF02627"/>
    </source>
</evidence>
<dbReference type="STRING" id="1742973.COMA2_180015"/>
<dbReference type="InterPro" id="IPR003779">
    <property type="entry name" value="CMD-like"/>
</dbReference>
<dbReference type="InterPro" id="IPR004675">
    <property type="entry name" value="AhpD_core"/>
</dbReference>
<dbReference type="Pfam" id="PF02627">
    <property type="entry name" value="CMD"/>
    <property type="match status" value="1"/>
</dbReference>
<protein>
    <recommendedName>
        <fullName evidence="1">Carboxymuconolactone decarboxylase-like domain-containing protein</fullName>
    </recommendedName>
</protein>